<name>A0A6N6M3D3_9FLAO</name>
<comment type="caution">
    <text evidence="5">The sequence shown here is derived from an EMBL/GenBank/DDBJ whole genome shotgun (WGS) entry which is preliminary data.</text>
</comment>
<dbReference type="PRINTS" id="PR00081">
    <property type="entry name" value="GDHRDH"/>
</dbReference>
<evidence type="ECO:0000256" key="2">
    <source>
        <dbReference type="ARBA" id="ARBA00023002"/>
    </source>
</evidence>
<evidence type="ECO:0000313" key="6">
    <source>
        <dbReference type="Proteomes" id="UP000435357"/>
    </source>
</evidence>
<dbReference type="OrthoDB" id="9803333at2"/>
<dbReference type="Pfam" id="PF00106">
    <property type="entry name" value="adh_short"/>
    <property type="match status" value="1"/>
</dbReference>
<dbReference type="InterPro" id="IPR002347">
    <property type="entry name" value="SDR_fam"/>
</dbReference>
<accession>A0A6N6M3D3</accession>
<dbReference type="InterPro" id="IPR036291">
    <property type="entry name" value="NAD(P)-bd_dom_sf"/>
</dbReference>
<keyword evidence="6" id="KW-1185">Reference proteome</keyword>
<dbReference type="AlphaFoldDB" id="A0A6N6M3D3"/>
<dbReference type="PANTHER" id="PTHR24322">
    <property type="entry name" value="PKSB"/>
    <property type="match status" value="1"/>
</dbReference>
<dbReference type="InterPro" id="IPR057326">
    <property type="entry name" value="KR_dom"/>
</dbReference>
<evidence type="ECO:0000313" key="5">
    <source>
        <dbReference type="EMBL" id="KAB1063729.1"/>
    </source>
</evidence>
<organism evidence="5 6">
    <name type="scientific">Salibacter halophilus</name>
    <dbReference type="NCBI Taxonomy" id="1803916"/>
    <lineage>
        <taxon>Bacteria</taxon>
        <taxon>Pseudomonadati</taxon>
        <taxon>Bacteroidota</taxon>
        <taxon>Flavobacteriia</taxon>
        <taxon>Flavobacteriales</taxon>
        <taxon>Salibacteraceae</taxon>
        <taxon>Salibacter</taxon>
    </lineage>
</organism>
<evidence type="ECO:0000259" key="4">
    <source>
        <dbReference type="SMART" id="SM00822"/>
    </source>
</evidence>
<dbReference type="PRINTS" id="PR00080">
    <property type="entry name" value="SDRFAMILY"/>
</dbReference>
<dbReference type="RefSeq" id="WP_151168471.1">
    <property type="nucleotide sequence ID" value="NZ_WACR01000007.1"/>
</dbReference>
<dbReference type="SUPFAM" id="SSF51735">
    <property type="entry name" value="NAD(P)-binding Rossmann-fold domains"/>
    <property type="match status" value="1"/>
</dbReference>
<proteinExistence type="inferred from homology"/>
<keyword evidence="2" id="KW-0560">Oxidoreductase</keyword>
<comment type="similarity">
    <text evidence="1 3">Belongs to the short-chain dehydrogenases/reductases (SDR) family.</text>
</comment>
<dbReference type="PANTHER" id="PTHR24322:SF736">
    <property type="entry name" value="RETINOL DEHYDROGENASE 10"/>
    <property type="match status" value="1"/>
</dbReference>
<dbReference type="Proteomes" id="UP000435357">
    <property type="component" value="Unassembled WGS sequence"/>
</dbReference>
<evidence type="ECO:0000256" key="3">
    <source>
        <dbReference type="RuleBase" id="RU000363"/>
    </source>
</evidence>
<gene>
    <name evidence="5" type="ORF">F3059_09175</name>
</gene>
<dbReference type="SMART" id="SM00822">
    <property type="entry name" value="PKS_KR"/>
    <property type="match status" value="1"/>
</dbReference>
<protein>
    <submittedName>
        <fullName evidence="5">SDR family oxidoreductase</fullName>
    </submittedName>
</protein>
<reference evidence="5 6" key="1">
    <citation type="submission" date="2019-09" db="EMBL/GenBank/DDBJ databases">
        <title>Genomes of Cryomorphaceae.</title>
        <authorList>
            <person name="Bowman J.P."/>
        </authorList>
    </citation>
    <scope>NUCLEOTIDE SEQUENCE [LARGE SCALE GENOMIC DNA]</scope>
    <source>
        <strain evidence="5 6">KCTC 52047</strain>
    </source>
</reference>
<dbReference type="Gene3D" id="3.40.50.720">
    <property type="entry name" value="NAD(P)-binding Rossmann-like Domain"/>
    <property type="match status" value="1"/>
</dbReference>
<feature type="domain" description="Ketoreductase" evidence="4">
    <location>
        <begin position="7"/>
        <end position="190"/>
    </location>
</feature>
<dbReference type="CDD" id="cd05339">
    <property type="entry name" value="17beta-HSDXI-like_SDR_c"/>
    <property type="match status" value="1"/>
</dbReference>
<dbReference type="InterPro" id="IPR020904">
    <property type="entry name" value="Sc_DH/Rdtase_CS"/>
</dbReference>
<dbReference type="PROSITE" id="PS00061">
    <property type="entry name" value="ADH_SHORT"/>
    <property type="match status" value="1"/>
</dbReference>
<sequence length="266" mass="29255">MTQFKNKNVLITGGAGVLGGLFAKHAIERGAQKVVLWDVDEKGLENKQKEIPAVLIKKVDLSDRSKIENAASELLKELGSVDIVFNNAGIVAGKPFEECSQDEIEKVIQVNVLAVMHVTRAFLPEMVKNKNGHIINISSAASLIANPRMSVYAGSKWAVTGWSESLRIELEKMKKGVQVTTVQPGYIDTGMFEGIKAPLMTPILKPEKIALKIIRAVEKNKVTIRSPFMVKLTPFLKGVLPQRTFDFVAGKIFGVYSTMDSFTGRK</sequence>
<evidence type="ECO:0000256" key="1">
    <source>
        <dbReference type="ARBA" id="ARBA00006484"/>
    </source>
</evidence>
<dbReference type="GO" id="GO:0016616">
    <property type="term" value="F:oxidoreductase activity, acting on the CH-OH group of donors, NAD or NADP as acceptor"/>
    <property type="evidence" value="ECO:0007669"/>
    <property type="project" value="TreeGrafter"/>
</dbReference>
<dbReference type="EMBL" id="WACR01000007">
    <property type="protein sequence ID" value="KAB1063729.1"/>
    <property type="molecule type" value="Genomic_DNA"/>
</dbReference>